<name>A0A450W8S7_9GAMM</name>
<accession>A0A450W8S7</accession>
<dbReference type="InterPro" id="IPR010982">
    <property type="entry name" value="Lambda_DNA-bd_dom_sf"/>
</dbReference>
<dbReference type="PROSITE" id="PS50943">
    <property type="entry name" value="HTH_CROC1"/>
    <property type="match status" value="1"/>
</dbReference>
<dbReference type="GO" id="GO:0003677">
    <property type="term" value="F:DNA binding"/>
    <property type="evidence" value="ECO:0007669"/>
    <property type="project" value="InterPro"/>
</dbReference>
<protein>
    <submittedName>
        <fullName evidence="2">Helix-turn-helix domain-containing protein</fullName>
    </submittedName>
</protein>
<dbReference type="InterPro" id="IPR001387">
    <property type="entry name" value="Cro/C1-type_HTH"/>
</dbReference>
<evidence type="ECO:0000259" key="1">
    <source>
        <dbReference type="PROSITE" id="PS50943"/>
    </source>
</evidence>
<dbReference type="Gene3D" id="1.10.260.40">
    <property type="entry name" value="lambda repressor-like DNA-binding domains"/>
    <property type="match status" value="1"/>
</dbReference>
<sequence>MSFGYVLRKFREERGLSLRELGKLCEIDHAYIHRLEKDEKTAPSEEVVDSFVRNLKLSPRRIRLLRLLVGKIINKQLIDVFLEDEERSLELLEPLAQMSFRGKRPETLDDWRRQAGRLNDFLAE</sequence>
<dbReference type="SMART" id="SM00530">
    <property type="entry name" value="HTH_XRE"/>
    <property type="match status" value="1"/>
</dbReference>
<dbReference type="EMBL" id="CAADFN010000003">
    <property type="protein sequence ID" value="VFK13447.1"/>
    <property type="molecule type" value="Genomic_DNA"/>
</dbReference>
<reference evidence="2" key="1">
    <citation type="submission" date="2019-02" db="EMBL/GenBank/DDBJ databases">
        <authorList>
            <person name="Gruber-Vodicka R. H."/>
            <person name="Seah K. B. B."/>
        </authorList>
    </citation>
    <scope>NUCLEOTIDE SEQUENCE</scope>
    <source>
        <strain evidence="2">BECK_BY7</strain>
    </source>
</reference>
<gene>
    <name evidence="2" type="ORF">BECKLFY1418C_GA0070996_100344</name>
</gene>
<dbReference type="CDD" id="cd00093">
    <property type="entry name" value="HTH_XRE"/>
    <property type="match status" value="1"/>
</dbReference>
<proteinExistence type="predicted"/>
<evidence type="ECO:0000313" key="2">
    <source>
        <dbReference type="EMBL" id="VFK13447.1"/>
    </source>
</evidence>
<feature type="domain" description="HTH cro/C1-type" evidence="1">
    <location>
        <begin position="7"/>
        <end position="62"/>
    </location>
</feature>
<dbReference type="AlphaFoldDB" id="A0A450W8S7"/>
<dbReference type="SUPFAM" id="SSF47413">
    <property type="entry name" value="lambda repressor-like DNA-binding domains"/>
    <property type="match status" value="1"/>
</dbReference>
<dbReference type="Pfam" id="PF13560">
    <property type="entry name" value="HTH_31"/>
    <property type="match status" value="1"/>
</dbReference>
<organism evidence="2">
    <name type="scientific">Candidatus Kentrum sp. LFY</name>
    <dbReference type="NCBI Taxonomy" id="2126342"/>
    <lineage>
        <taxon>Bacteria</taxon>
        <taxon>Pseudomonadati</taxon>
        <taxon>Pseudomonadota</taxon>
        <taxon>Gammaproteobacteria</taxon>
        <taxon>Candidatus Kentrum</taxon>
    </lineage>
</organism>